<dbReference type="PANTHER" id="PTHR36974:SF1">
    <property type="entry name" value="DOXX FAMILY MEMBRANE PROTEIN"/>
    <property type="match status" value="1"/>
</dbReference>
<dbReference type="Pfam" id="PF13564">
    <property type="entry name" value="DoxX_2"/>
    <property type="match status" value="1"/>
</dbReference>
<keyword evidence="4 5" id="KW-0472">Membrane</keyword>
<feature type="transmembrane region" description="Helical" evidence="5">
    <location>
        <begin position="69"/>
        <end position="89"/>
    </location>
</feature>
<comment type="caution">
    <text evidence="6">The sequence shown here is derived from an EMBL/GenBank/DDBJ whole genome shotgun (WGS) entry which is preliminary data.</text>
</comment>
<feature type="transmembrane region" description="Helical" evidence="5">
    <location>
        <begin position="101"/>
        <end position="120"/>
    </location>
</feature>
<dbReference type="PANTHER" id="PTHR36974">
    <property type="entry name" value="MEMBRANE PROTEIN-RELATED"/>
    <property type="match status" value="1"/>
</dbReference>
<proteinExistence type="predicted"/>
<sequence>MTSPRAVPGWRPLAGVLASSGVLHLVRPGPFASIVPRWLGDPVPWVHGSGVAEIACAVGLALPRTRRVAALSTAALFVAVFPANVQMAVTALRSERASTAFQVVALARLPLQVPLVLWALRVRRRSS</sequence>
<evidence type="ECO:0000256" key="5">
    <source>
        <dbReference type="SAM" id="Phobius"/>
    </source>
</evidence>
<dbReference type="InterPro" id="IPR032808">
    <property type="entry name" value="DoxX"/>
</dbReference>
<dbReference type="EMBL" id="BSUZ01000001">
    <property type="protein sequence ID" value="GMA85237.1"/>
    <property type="molecule type" value="Genomic_DNA"/>
</dbReference>
<evidence type="ECO:0000313" key="6">
    <source>
        <dbReference type="EMBL" id="GMA85237.1"/>
    </source>
</evidence>
<keyword evidence="2 5" id="KW-0812">Transmembrane</keyword>
<gene>
    <name evidence="6" type="ORF">GCM10025868_04870</name>
</gene>
<evidence type="ECO:0000256" key="4">
    <source>
        <dbReference type="ARBA" id="ARBA00023136"/>
    </source>
</evidence>
<keyword evidence="3 5" id="KW-1133">Transmembrane helix</keyword>
<organism evidence="6 7">
    <name type="scientific">Angustibacter aerolatus</name>
    <dbReference type="NCBI Taxonomy" id="1162965"/>
    <lineage>
        <taxon>Bacteria</taxon>
        <taxon>Bacillati</taxon>
        <taxon>Actinomycetota</taxon>
        <taxon>Actinomycetes</taxon>
        <taxon>Kineosporiales</taxon>
        <taxon>Kineosporiaceae</taxon>
    </lineage>
</organism>
<evidence type="ECO:0000256" key="2">
    <source>
        <dbReference type="ARBA" id="ARBA00022692"/>
    </source>
</evidence>
<name>A0ABQ6JBR5_9ACTN</name>
<keyword evidence="7" id="KW-1185">Reference proteome</keyword>
<comment type="subcellular location">
    <subcellularLocation>
        <location evidence="1">Membrane</location>
        <topology evidence="1">Multi-pass membrane protein</topology>
    </subcellularLocation>
</comment>
<reference evidence="7" key="1">
    <citation type="journal article" date="2019" name="Int. J. Syst. Evol. Microbiol.">
        <title>The Global Catalogue of Microorganisms (GCM) 10K type strain sequencing project: providing services to taxonomists for standard genome sequencing and annotation.</title>
        <authorList>
            <consortium name="The Broad Institute Genomics Platform"/>
            <consortium name="The Broad Institute Genome Sequencing Center for Infectious Disease"/>
            <person name="Wu L."/>
            <person name="Ma J."/>
        </authorList>
    </citation>
    <scope>NUCLEOTIDE SEQUENCE [LARGE SCALE GENOMIC DNA]</scope>
    <source>
        <strain evidence="7">NBRC 108730</strain>
    </source>
</reference>
<evidence type="ECO:0000256" key="3">
    <source>
        <dbReference type="ARBA" id="ARBA00022989"/>
    </source>
</evidence>
<accession>A0ABQ6JBR5</accession>
<dbReference type="Proteomes" id="UP001157017">
    <property type="component" value="Unassembled WGS sequence"/>
</dbReference>
<protein>
    <submittedName>
        <fullName evidence="6">Membrane protein</fullName>
    </submittedName>
</protein>
<evidence type="ECO:0000256" key="1">
    <source>
        <dbReference type="ARBA" id="ARBA00004141"/>
    </source>
</evidence>
<evidence type="ECO:0000313" key="7">
    <source>
        <dbReference type="Proteomes" id="UP001157017"/>
    </source>
</evidence>